<dbReference type="EMBL" id="JACHKZ010000021">
    <property type="protein sequence ID" value="MBB6578937.1"/>
    <property type="molecule type" value="Genomic_DNA"/>
</dbReference>
<reference evidence="2 3" key="1">
    <citation type="submission" date="2020-08" db="EMBL/GenBank/DDBJ databases">
        <title>Functional genomics of gut bacteria from endangered species of beetles.</title>
        <authorList>
            <person name="Carlos-Shanley C."/>
        </authorList>
    </citation>
    <scope>NUCLEOTIDE SEQUENCE [LARGE SCALE GENOMIC DNA]</scope>
    <source>
        <strain evidence="2 3">S00124</strain>
    </source>
</reference>
<organism evidence="2 3">
    <name type="scientific">Comamonas odontotermitis</name>
    <dbReference type="NCBI Taxonomy" id="379895"/>
    <lineage>
        <taxon>Bacteria</taxon>
        <taxon>Pseudomonadati</taxon>
        <taxon>Pseudomonadota</taxon>
        <taxon>Betaproteobacteria</taxon>
        <taxon>Burkholderiales</taxon>
        <taxon>Comamonadaceae</taxon>
        <taxon>Comamonas</taxon>
    </lineage>
</organism>
<name>A0ABR6RIE9_9BURK</name>
<feature type="compositionally biased region" description="Polar residues" evidence="1">
    <location>
        <begin position="76"/>
        <end position="90"/>
    </location>
</feature>
<dbReference type="Proteomes" id="UP000562492">
    <property type="component" value="Unassembled WGS sequence"/>
</dbReference>
<feature type="compositionally biased region" description="Polar residues" evidence="1">
    <location>
        <begin position="42"/>
        <end position="68"/>
    </location>
</feature>
<proteinExistence type="predicted"/>
<protein>
    <recommendedName>
        <fullName evidence="4">Lipoprotein</fullName>
    </recommendedName>
</protein>
<evidence type="ECO:0008006" key="4">
    <source>
        <dbReference type="Google" id="ProtNLM"/>
    </source>
</evidence>
<feature type="region of interest" description="Disordered" evidence="1">
    <location>
        <begin position="28"/>
        <end position="98"/>
    </location>
</feature>
<keyword evidence="3" id="KW-1185">Reference proteome</keyword>
<dbReference type="PROSITE" id="PS51257">
    <property type="entry name" value="PROKAR_LIPOPROTEIN"/>
    <property type="match status" value="1"/>
</dbReference>
<evidence type="ECO:0000313" key="3">
    <source>
        <dbReference type="Proteomes" id="UP000562492"/>
    </source>
</evidence>
<comment type="caution">
    <text evidence="2">The sequence shown here is derived from an EMBL/GenBank/DDBJ whole genome shotgun (WGS) entry which is preliminary data.</text>
</comment>
<evidence type="ECO:0000256" key="1">
    <source>
        <dbReference type="SAM" id="MobiDB-lite"/>
    </source>
</evidence>
<sequence>MKAAFLILASAVTLTACGSWKHPQYTGEAGRAQFERDKHECQQSARAGTKNNQQAQESTRPTMYSVHSQDMGGGYSSVTVTPQSNGSAPSVSKYDSGAQNTAAFASRDACLRARGWSFSTGG</sequence>
<gene>
    <name evidence="2" type="ORF">HNP33_003042</name>
</gene>
<evidence type="ECO:0000313" key="2">
    <source>
        <dbReference type="EMBL" id="MBB6578937.1"/>
    </source>
</evidence>
<accession>A0ABR6RIE9</accession>